<dbReference type="SMART" id="SM00208">
    <property type="entry name" value="TNFR"/>
    <property type="match status" value="8"/>
</dbReference>
<feature type="domain" description="TNFR-Cys" evidence="2">
    <location>
        <begin position="1640"/>
        <end position="1670"/>
    </location>
</feature>
<feature type="domain" description="TNFR-Cys" evidence="2">
    <location>
        <begin position="2391"/>
        <end position="2424"/>
    </location>
</feature>
<evidence type="ECO:0000256" key="1">
    <source>
        <dbReference type="SAM" id="MobiDB-lite"/>
    </source>
</evidence>
<dbReference type="SUPFAM" id="SSF57184">
    <property type="entry name" value="Growth factor receptor domain"/>
    <property type="match status" value="10"/>
</dbReference>
<dbReference type="Proteomes" id="UP001221898">
    <property type="component" value="Unassembled WGS sequence"/>
</dbReference>
<dbReference type="SUPFAM" id="SSF57586">
    <property type="entry name" value="TNF receptor-like"/>
    <property type="match status" value="2"/>
</dbReference>
<gene>
    <name evidence="3" type="ORF">AAFF_G00440080</name>
</gene>
<feature type="domain" description="TNFR-Cys" evidence="2">
    <location>
        <begin position="2725"/>
        <end position="2760"/>
    </location>
</feature>
<dbReference type="EMBL" id="JAINUG010000099">
    <property type="protein sequence ID" value="KAJ8397174.1"/>
    <property type="molecule type" value="Genomic_DNA"/>
</dbReference>
<accession>A0AAD7S734</accession>
<dbReference type="InterPro" id="IPR009030">
    <property type="entry name" value="Growth_fac_rcpt_cys_sf"/>
</dbReference>
<sequence length="2930" mass="302992">MSGQASTPLEQVWGTTGTEVLGLGPLPPWDVQKPGPGGRAGLLGVPPRSLLHWGRCCPVSSGNVWCEGGHTAGERLLSVSCSAQRPGSQFMCPRGYYCEEGTGVPHGTPCPTGTAGGQLAQTSRVACKRCSEGRFCPAGSVEPGLACARGRFCPAGTREEVSCPKGTFTPHQGATSVKDCLKCPAGFYCPEGTNNPLPCQPGTFNPLEGQDDPTDCRACYPGKACTQVCLPPRLIAAQPPASACPPGTLSNRTDLTDRSQCQQCPPRYACLRGTGGVQRPPLACVAGHYCPPGTMFPTQHKCPAGSWSERSGLQFERECRACPRGWYCLPGAGVPSGRCSSGHYCPEGTQYGSQYPCPPGTYSTKMGNEQREDCQFCPEGHYCLEGTSKPTPCPPTMFRRQKGGQQAQDCSTCPAGYSCPHPATVNPRTCGAGSYSDEGSVECAPCLQGHYCSDETTSEEAMLRVMICPPGLLCSQGLDREPQRSATICPIGFYCPGGSINPNPIPCPNGTYSGQPGLREAIECVVCPEGRFCFSEQPRDHPITEPTGRCPDGHHCPLGTGHPLSFPCQAGFFRNSYGHRGALCVPCPAGYYCGSPATHTPTICPKGFFCAEGSRSPEPCEEGTYSSRPALRNGSECTPCGGGRYCSGVGQTMPSGDCQEGFYCRERAMSATPADGPTGGLCPAGSFCPAGSAAPTPCSPGTFSNSTGLAGIQQCVDCPPGNFCSGSNSSSPTGLCFAGHYCTTGSASPTQHQARGQASCLVCEQGRFCNRTGLAHPELCPTGSYCPAGASVPRPCPPGSYLAQTRGEGLQHCGLCDAGSFCRSPGLSAPEGPCEPGFYCSGGASTATPENPCPPGTWSNALGAADPSSCWLCPAGFFCNGTGLTQPSGLCAPGFYCRDGAKSPAPDDGVTGSRCPVGFHCPLGSTLPLNCPDGTYTNTTGTPSPCATEHRTPRRQCSVMVRRLCPGAARCLDCPLGRYCLEAGGVQLCPWGHYCPGGTGEDVLPCPPGTYNPQPGQGHLEQCLLCPAGTYCEDWGLSEPTGPCQPGYFCLAGINFMNPDGNISTGVGGPCPKGHYCPEGTSLPLPCPLGSFSNSLHVKETDGCSPCPPGQFCGSMGLVWPSGPCREGHYCPGGDSSSTGPGTGRGVCPVAHYCPPGSATPLPCPAGSYSNLTGQSLCSSCHAGYYCPGRISNYTRFPCPPGFYCPDGTRHATQYPCPRGYYNPEPMTQSLDSCLPCPPGHYCDKERLTSASGKCKAGWFCVSAAWNSQPFDLDNYTNANCLCPATSTGGRCQEGYYCPVGSPEPHPCPPGPSAMQMVQWCPVGLAQPVGPCSPGYYCIGAATHPKPRDKVTGNICPPGTYCGEGSGEPSPCPAGRFSPVPGISSEAQCQLCTPGSYCAAPGLRAPSGSCSEGYWCPAGQTAGMAEPCPGGHYCPTGSAEPVPCPAGTYQDREKQAACRPCEPGYYCDEHFGAVNGTAPQQCPQGHYCPTGTGVPTQFGCPMGTFNPREGVVSIDGCIVCPPGKFCPAVGLSEPAGDCQAGFWCRGGARSPSPADGVTGVPCPAGQYCPTGTMAPAPCPLGTWWNGTGRRSPEGCQPCPGGFYCDSPGLTAPSGPCSAGFYCTERAVTPAPSDDIAGGRCPAEHYCPIGTTQPVPCEPGTFITVTQATECWPCPPGRYCVDGKTQLCPAGFYCPEGSGYDQRSCPEGTYGTGTGLTAVSQCRECDPGHFCGRRNATDVTGLCQEGYYCSRGNTSPQPLSHSPGEGGPCPAGHYCPRGAAEPQPCPEGTFSNRTRLASKDDCMPCSPGHYCHVAGLSAPSGECWEGFFCQRGAVLPNSPIRDSRGGPCPPGYFCPKGVAAPQVCPEGSVSTVEGEARCSLCPQGLHLRIPTCLSGWDTQPPQEDGPSRGLPALSTRVFLWISGTERCIWAVRRWPLLHCGATSPSPADGNTGDKCPRGHYCLEGSSSPKPCPPGHYSNTSGNTELSHCLPCPAGFSCGSPGLFAPSHLCQAGYYCPLGQTSSSPASHTCSPGHRCPLGSATQSPCAPGTYQDQPGQADCAPCLAGHFCAGSSHPETGHTPSPCPKGHYCPPGTKSGVEFPCPAGTFSDQMGMSAADQCAPCPPGKYCGSAGLAAPTGHCSAGYLCIHGAVVPQPAGDARGGRCSPGAYCPQGSTRTLPCPAGTFNPVEVLCRRWVGLTIRALQPGPLLCNGVQLSGTTDFHKAPHRHFPRQIWCQVRDRVRALPPRVLLPRVGSEVSGTGVSRGLVLPWGLSGRSAVRAPMPTGTRVPTWECRASCVPTWYPSTSTCPAHMQSLCTRVLLPGWCICSHALPRGTVGQTEGLHSQYHCTPCPSGSYCNGSALTTPTGPCTAGHYCALGALEAAPISQAYGDICPQGHYCPQGSSSPTACPMGTYLPDRGARSPALCAPCPPGHYCPSPGASQPSGLCSPGHYCSQGSETATPQASPSDLGCSCDVILKATNSMPSLCSWGQNTSCHFQNTGFYCPEGSAAPRSCDQGLYCDGPGLASPTGPCSPGGSAVEDCLACPSGHYCGQMGLVEPSGPCAAGHYCPEGQTTARPSEYACRAGHFCEEGSPRERACTPGTYQPSGGQRACELCPVGFVCPEEGVIRPTPCQVGFYCPMGTANQLPCPPGSYGNHSGLAEASGCSPCDPGMYCKGSGNISPTGPCSAGFICFGGSPLPSPTDEEVGAQCSPGFYCPAGSSTPRPCPKGTFSEQGGLTGPSQCQRCSPGFYCSEPGLRAVSGPCLPGYFCLEGSQSAAPGSGAFGGACSPGHYCENGTATPPPCPAGTHRPESGGRRIDDCKPCPSGWFQGQEGQTECRPCPPGFHCPPPSQGSGGADAPLPCPAGYFCPHETPGGVPAPCPKGTYSPVQGLSAAEEGSREASSSLLEESDSVELRIPLTVLICRSHTPPT</sequence>
<dbReference type="SMART" id="SM01411">
    <property type="entry name" value="Ephrin_rec_like"/>
    <property type="match status" value="39"/>
</dbReference>
<comment type="caution">
    <text evidence="3">The sequence shown here is derived from an EMBL/GenBank/DDBJ whole genome shotgun (WGS) entry which is preliminary data.</text>
</comment>
<keyword evidence="4" id="KW-1185">Reference proteome</keyword>
<evidence type="ECO:0000313" key="4">
    <source>
        <dbReference type="Proteomes" id="UP001221898"/>
    </source>
</evidence>
<feature type="domain" description="TNFR-Cys" evidence="2">
    <location>
        <begin position="2597"/>
        <end position="2631"/>
    </location>
</feature>
<dbReference type="PANTHER" id="PTHR46104:SF1">
    <property type="entry name" value="GENE 9195-RELATED"/>
    <property type="match status" value="1"/>
</dbReference>
<dbReference type="PANTHER" id="PTHR46104">
    <property type="entry name" value="GENE 9195-RELATED-RELATED"/>
    <property type="match status" value="1"/>
</dbReference>
<dbReference type="InterPro" id="IPR001368">
    <property type="entry name" value="TNFR/NGFR_Cys_rich_reg"/>
</dbReference>
<dbReference type="Gene3D" id="2.10.50.10">
    <property type="entry name" value="Tumor Necrosis Factor Receptor, subunit A, domain 2"/>
    <property type="match status" value="16"/>
</dbReference>
<evidence type="ECO:0000259" key="2">
    <source>
        <dbReference type="SMART" id="SM00208"/>
    </source>
</evidence>
<feature type="region of interest" description="Disordered" evidence="1">
    <location>
        <begin position="2888"/>
        <end position="2909"/>
    </location>
</feature>
<feature type="domain" description="TNFR-Cys" evidence="2">
    <location>
        <begin position="1444"/>
        <end position="1479"/>
    </location>
</feature>
<feature type="domain" description="TNFR-Cys" evidence="2">
    <location>
        <begin position="568"/>
        <end position="604"/>
    </location>
</feature>
<protein>
    <recommendedName>
        <fullName evidence="2">TNFR-Cys domain-containing protein</fullName>
    </recommendedName>
</protein>
<organism evidence="3 4">
    <name type="scientific">Aldrovandia affinis</name>
    <dbReference type="NCBI Taxonomy" id="143900"/>
    <lineage>
        <taxon>Eukaryota</taxon>
        <taxon>Metazoa</taxon>
        <taxon>Chordata</taxon>
        <taxon>Craniata</taxon>
        <taxon>Vertebrata</taxon>
        <taxon>Euteleostomi</taxon>
        <taxon>Actinopterygii</taxon>
        <taxon>Neopterygii</taxon>
        <taxon>Teleostei</taxon>
        <taxon>Notacanthiformes</taxon>
        <taxon>Halosauridae</taxon>
        <taxon>Aldrovandia</taxon>
    </lineage>
</organism>
<evidence type="ECO:0000313" key="3">
    <source>
        <dbReference type="EMBL" id="KAJ8397174.1"/>
    </source>
</evidence>
<feature type="domain" description="TNFR-Cys" evidence="2">
    <location>
        <begin position="199"/>
        <end position="229"/>
    </location>
</feature>
<name>A0AAD7S734_9TELE</name>
<feature type="domain" description="TNFR-Cys" evidence="2">
    <location>
        <begin position="377"/>
        <end position="410"/>
    </location>
</feature>
<proteinExistence type="predicted"/>
<reference evidence="3" key="1">
    <citation type="journal article" date="2023" name="Science">
        <title>Genome structures resolve the early diversification of teleost fishes.</title>
        <authorList>
            <person name="Parey E."/>
            <person name="Louis A."/>
            <person name="Montfort J."/>
            <person name="Bouchez O."/>
            <person name="Roques C."/>
            <person name="Iampietro C."/>
            <person name="Lluch J."/>
            <person name="Castinel A."/>
            <person name="Donnadieu C."/>
            <person name="Desvignes T."/>
            <person name="Floi Bucao C."/>
            <person name="Jouanno E."/>
            <person name="Wen M."/>
            <person name="Mejri S."/>
            <person name="Dirks R."/>
            <person name="Jansen H."/>
            <person name="Henkel C."/>
            <person name="Chen W.J."/>
            <person name="Zahm M."/>
            <person name="Cabau C."/>
            <person name="Klopp C."/>
            <person name="Thompson A.W."/>
            <person name="Robinson-Rechavi M."/>
            <person name="Braasch I."/>
            <person name="Lecointre G."/>
            <person name="Bobe J."/>
            <person name="Postlethwait J.H."/>
            <person name="Berthelot C."/>
            <person name="Roest Crollius H."/>
            <person name="Guiguen Y."/>
        </authorList>
    </citation>
    <scope>NUCLEOTIDE SEQUENCE</scope>
    <source>
        <strain evidence="3">NC1722</strain>
    </source>
</reference>
<feature type="compositionally biased region" description="Low complexity" evidence="1">
    <location>
        <begin position="2891"/>
        <end position="2906"/>
    </location>
</feature>